<protein>
    <submittedName>
        <fullName evidence="1">Uncharacterized protein</fullName>
    </submittedName>
</protein>
<sequence>MQAEVLPETMKHLPRHTKSICQNFRVLSIIIQIRSRARILCEYQEKTILL</sequence>
<organism evidence="1">
    <name type="scientific">Arundo donax</name>
    <name type="common">Giant reed</name>
    <name type="synonym">Donax arundinaceus</name>
    <dbReference type="NCBI Taxonomy" id="35708"/>
    <lineage>
        <taxon>Eukaryota</taxon>
        <taxon>Viridiplantae</taxon>
        <taxon>Streptophyta</taxon>
        <taxon>Embryophyta</taxon>
        <taxon>Tracheophyta</taxon>
        <taxon>Spermatophyta</taxon>
        <taxon>Magnoliopsida</taxon>
        <taxon>Liliopsida</taxon>
        <taxon>Poales</taxon>
        <taxon>Poaceae</taxon>
        <taxon>PACMAD clade</taxon>
        <taxon>Arundinoideae</taxon>
        <taxon>Arundineae</taxon>
        <taxon>Arundo</taxon>
    </lineage>
</organism>
<dbReference type="AlphaFoldDB" id="A0A0A9ELI0"/>
<accession>A0A0A9ELI0</accession>
<name>A0A0A9ELI0_ARUDO</name>
<dbReference type="EMBL" id="GBRH01199210">
    <property type="protein sequence ID" value="JAD98685.1"/>
    <property type="molecule type" value="Transcribed_RNA"/>
</dbReference>
<proteinExistence type="predicted"/>
<reference evidence="1" key="1">
    <citation type="submission" date="2014-09" db="EMBL/GenBank/DDBJ databases">
        <authorList>
            <person name="Magalhaes I.L.F."/>
            <person name="Oliveira U."/>
            <person name="Santos F.R."/>
            <person name="Vidigal T.H.D.A."/>
            <person name="Brescovit A.D."/>
            <person name="Santos A.J."/>
        </authorList>
    </citation>
    <scope>NUCLEOTIDE SEQUENCE</scope>
    <source>
        <tissue evidence="1">Shoot tissue taken approximately 20 cm above the soil surface</tissue>
    </source>
</reference>
<reference evidence="1" key="2">
    <citation type="journal article" date="2015" name="Data Brief">
        <title>Shoot transcriptome of the giant reed, Arundo donax.</title>
        <authorList>
            <person name="Barrero R.A."/>
            <person name="Guerrero F.D."/>
            <person name="Moolhuijzen P."/>
            <person name="Goolsby J.A."/>
            <person name="Tidwell J."/>
            <person name="Bellgard S.E."/>
            <person name="Bellgard M.I."/>
        </authorList>
    </citation>
    <scope>NUCLEOTIDE SEQUENCE</scope>
    <source>
        <tissue evidence="1">Shoot tissue taken approximately 20 cm above the soil surface</tissue>
    </source>
</reference>
<evidence type="ECO:0000313" key="1">
    <source>
        <dbReference type="EMBL" id="JAD98685.1"/>
    </source>
</evidence>